<keyword evidence="3" id="KW-0067">ATP-binding</keyword>
<proteinExistence type="inferred from homology"/>
<comment type="caution">
    <text evidence="7">The sequence shown here is derived from an EMBL/GenBank/DDBJ whole genome shotgun (WGS) entry which is preliminary data.</text>
</comment>
<evidence type="ECO:0000256" key="4">
    <source>
        <dbReference type="ARBA" id="ARBA00023212"/>
    </source>
</evidence>
<dbReference type="InterPro" id="IPR001752">
    <property type="entry name" value="Kinesin_motor_dom"/>
</dbReference>
<gene>
    <name evidence="7" type="ORF">V5799_024010</name>
</gene>
<dbReference type="AlphaFoldDB" id="A0AAQ4EDC3"/>
<accession>A0AAQ4EDC3</accession>
<dbReference type="GO" id="GO:0016887">
    <property type="term" value="F:ATP hydrolysis activity"/>
    <property type="evidence" value="ECO:0007669"/>
    <property type="project" value="TreeGrafter"/>
</dbReference>
<dbReference type="EMBL" id="JARKHS020017892">
    <property type="protein sequence ID" value="KAK8772745.1"/>
    <property type="molecule type" value="Genomic_DNA"/>
</dbReference>
<keyword evidence="8" id="KW-1185">Reference proteome</keyword>
<organism evidence="7 8">
    <name type="scientific">Amblyomma americanum</name>
    <name type="common">Lone star tick</name>
    <dbReference type="NCBI Taxonomy" id="6943"/>
    <lineage>
        <taxon>Eukaryota</taxon>
        <taxon>Metazoa</taxon>
        <taxon>Ecdysozoa</taxon>
        <taxon>Arthropoda</taxon>
        <taxon>Chelicerata</taxon>
        <taxon>Arachnida</taxon>
        <taxon>Acari</taxon>
        <taxon>Parasitiformes</taxon>
        <taxon>Ixodida</taxon>
        <taxon>Ixodoidea</taxon>
        <taxon>Ixodidae</taxon>
        <taxon>Amblyomminae</taxon>
        <taxon>Amblyomma</taxon>
    </lineage>
</organism>
<comment type="subcellular location">
    <subcellularLocation>
        <location evidence="1">Cytoplasm</location>
        <location evidence="1">Cytoskeleton</location>
    </subcellularLocation>
</comment>
<dbReference type="GO" id="GO:0005874">
    <property type="term" value="C:microtubule"/>
    <property type="evidence" value="ECO:0007669"/>
    <property type="project" value="TreeGrafter"/>
</dbReference>
<dbReference type="InterPro" id="IPR036961">
    <property type="entry name" value="Kinesin_motor_dom_sf"/>
</dbReference>
<dbReference type="InterPro" id="IPR027640">
    <property type="entry name" value="Kinesin-like_fam"/>
</dbReference>
<evidence type="ECO:0000313" key="7">
    <source>
        <dbReference type="EMBL" id="KAK8772745.1"/>
    </source>
</evidence>
<comment type="caution">
    <text evidence="5">Lacks conserved residue(s) required for the propagation of feature annotation.</text>
</comment>
<evidence type="ECO:0000256" key="3">
    <source>
        <dbReference type="ARBA" id="ARBA00022840"/>
    </source>
</evidence>
<evidence type="ECO:0000256" key="2">
    <source>
        <dbReference type="ARBA" id="ARBA00022741"/>
    </source>
</evidence>
<dbReference type="PRINTS" id="PR00380">
    <property type="entry name" value="KINESINHEAVY"/>
</dbReference>
<keyword evidence="4" id="KW-0206">Cytoskeleton</keyword>
<dbReference type="PROSITE" id="PS50067">
    <property type="entry name" value="KINESIN_MOTOR_2"/>
    <property type="match status" value="1"/>
</dbReference>
<dbReference type="GO" id="GO:0008017">
    <property type="term" value="F:microtubule binding"/>
    <property type="evidence" value="ECO:0007669"/>
    <property type="project" value="InterPro"/>
</dbReference>
<dbReference type="Pfam" id="PF00225">
    <property type="entry name" value="Kinesin"/>
    <property type="match status" value="1"/>
</dbReference>
<dbReference type="Proteomes" id="UP001321473">
    <property type="component" value="Unassembled WGS sequence"/>
</dbReference>
<dbReference type="InterPro" id="IPR027417">
    <property type="entry name" value="P-loop_NTPase"/>
</dbReference>
<comment type="similarity">
    <text evidence="5">Belongs to the TRAFAC class myosin-kinesin ATPase superfamily. Kinesin family.</text>
</comment>
<protein>
    <recommendedName>
        <fullName evidence="6">Kinesin motor domain-containing protein</fullName>
    </recommendedName>
</protein>
<dbReference type="GO" id="GO:0007018">
    <property type="term" value="P:microtubule-based movement"/>
    <property type="evidence" value="ECO:0007669"/>
    <property type="project" value="InterPro"/>
</dbReference>
<feature type="domain" description="Kinesin motor" evidence="6">
    <location>
        <begin position="1"/>
        <end position="235"/>
    </location>
</feature>
<dbReference type="PANTHER" id="PTHR24115">
    <property type="entry name" value="KINESIN-RELATED"/>
    <property type="match status" value="1"/>
</dbReference>
<dbReference type="SMART" id="SM00129">
    <property type="entry name" value="KISc"/>
    <property type="match status" value="1"/>
</dbReference>
<evidence type="ECO:0000313" key="8">
    <source>
        <dbReference type="Proteomes" id="UP001321473"/>
    </source>
</evidence>
<dbReference type="GO" id="GO:0005871">
    <property type="term" value="C:kinesin complex"/>
    <property type="evidence" value="ECO:0007669"/>
    <property type="project" value="TreeGrafter"/>
</dbReference>
<dbReference type="InterPro" id="IPR019821">
    <property type="entry name" value="Kinesin_motor_CS"/>
</dbReference>
<keyword evidence="4" id="KW-0963">Cytoplasm</keyword>
<evidence type="ECO:0000259" key="6">
    <source>
        <dbReference type="PROSITE" id="PS50067"/>
    </source>
</evidence>
<reference evidence="7 8" key="1">
    <citation type="journal article" date="2023" name="Arcadia Sci">
        <title>De novo assembly of a long-read Amblyomma americanum tick genome.</title>
        <authorList>
            <person name="Chou S."/>
            <person name="Poskanzer K.E."/>
            <person name="Rollins M."/>
            <person name="Thuy-Boun P.S."/>
        </authorList>
    </citation>
    <scope>NUCLEOTIDE SEQUENCE [LARGE SCALE GENOMIC DNA]</scope>
    <source>
        <strain evidence="7">F_SG_1</strain>
        <tissue evidence="7">Salivary glands</tissue>
    </source>
</reference>
<dbReference type="SUPFAM" id="SSF52540">
    <property type="entry name" value="P-loop containing nucleoside triphosphate hydrolases"/>
    <property type="match status" value="1"/>
</dbReference>
<evidence type="ECO:0000256" key="1">
    <source>
        <dbReference type="ARBA" id="ARBA00004245"/>
    </source>
</evidence>
<sequence length="239" mass="26270">MEGPAAEEAYAERGIVPRAVEQLWDSVQSQLQTSHDIKITVVEIYNEELLDVLGFSNEGLSSADRKVCLMEHESTVELRNATEVQITSKAQLSDIVEHVRMHRATASTVFNARSSRSHVVYRVDVRACGEEGAGQGRLNLIDLAGSETEEETGGDDARRREAACIKSSLVGLETVFLELAAGEYVPFRRSKLTLLLKNSLEGRGKVLFIVNISPRAEDISETMKSLHFATSVSTCTPDC</sequence>
<evidence type="ECO:0000256" key="5">
    <source>
        <dbReference type="PROSITE-ProRule" id="PRU00283"/>
    </source>
</evidence>
<dbReference type="GO" id="GO:0005524">
    <property type="term" value="F:ATP binding"/>
    <property type="evidence" value="ECO:0007669"/>
    <property type="project" value="UniProtKB-KW"/>
</dbReference>
<dbReference type="PANTHER" id="PTHR24115:SF799">
    <property type="entry name" value="KINESIN-LIKE PROTEIN"/>
    <property type="match status" value="1"/>
</dbReference>
<keyword evidence="2" id="KW-0547">Nucleotide-binding</keyword>
<name>A0AAQ4EDC3_AMBAM</name>
<dbReference type="GO" id="GO:0003777">
    <property type="term" value="F:microtubule motor activity"/>
    <property type="evidence" value="ECO:0007669"/>
    <property type="project" value="InterPro"/>
</dbReference>
<dbReference type="Gene3D" id="3.40.850.10">
    <property type="entry name" value="Kinesin motor domain"/>
    <property type="match status" value="1"/>
</dbReference>
<dbReference type="PROSITE" id="PS00411">
    <property type="entry name" value="KINESIN_MOTOR_1"/>
    <property type="match status" value="1"/>
</dbReference>